<feature type="compositionally biased region" description="Polar residues" evidence="1">
    <location>
        <begin position="290"/>
        <end position="302"/>
    </location>
</feature>
<feature type="compositionally biased region" description="Basic and acidic residues" evidence="1">
    <location>
        <begin position="118"/>
        <end position="127"/>
    </location>
</feature>
<feature type="region of interest" description="Disordered" evidence="1">
    <location>
        <begin position="282"/>
        <end position="302"/>
    </location>
</feature>
<feature type="compositionally biased region" description="Polar residues" evidence="1">
    <location>
        <begin position="63"/>
        <end position="73"/>
    </location>
</feature>
<sequence length="322" mass="35490">VPEFTKHLVSLPTAAKRPSSDMAHGSGGQLAVSLSDIAGSSDDVLATIGDSMLSFGGAKPSHRQGTVRTSQFTKGGGNPNEHQTIGIAVFDFGMTLGGHFNFGSGLPDSQKLASHSSTIREGKRACDMDDDEAPRAKRRFEKINARFERFSISGEDEGNRQREMDTSDSDGDDDDDVDDWFDNDELNGDSSPQAVVVEEPNEEPNLLLLNDCLQRYIDRMKQTNGINLPSRGVIQGNELVVWRPLPEVRDPFDDPTMKGRIQEVDHTDNTCEDNTSEFIVEGADSESETDTMSAQFDSPQPYKSQIEELVEQDDECMEMECD</sequence>
<dbReference type="EMBL" id="KZ347241">
    <property type="protein sequence ID" value="PIO68143.1"/>
    <property type="molecule type" value="Genomic_DNA"/>
</dbReference>
<keyword evidence="3" id="KW-1185">Reference proteome</keyword>
<accession>A0A2G9UD98</accession>
<evidence type="ECO:0000256" key="1">
    <source>
        <dbReference type="SAM" id="MobiDB-lite"/>
    </source>
</evidence>
<feature type="compositionally biased region" description="Acidic residues" evidence="1">
    <location>
        <begin position="166"/>
        <end position="187"/>
    </location>
</feature>
<feature type="non-terminal residue" evidence="2">
    <location>
        <position position="1"/>
    </location>
</feature>
<protein>
    <submittedName>
        <fullName evidence="2">Uncharacterized protein</fullName>
    </submittedName>
</protein>
<feature type="region of interest" description="Disordered" evidence="1">
    <location>
        <begin position="1"/>
        <end position="28"/>
    </location>
</feature>
<evidence type="ECO:0000313" key="2">
    <source>
        <dbReference type="EMBL" id="PIO68143.1"/>
    </source>
</evidence>
<dbReference type="Proteomes" id="UP000230423">
    <property type="component" value="Unassembled WGS sequence"/>
</dbReference>
<feature type="region of interest" description="Disordered" evidence="1">
    <location>
        <begin position="56"/>
        <end position="80"/>
    </location>
</feature>
<reference evidence="2 3" key="1">
    <citation type="submission" date="2015-09" db="EMBL/GenBank/DDBJ databases">
        <title>Draft genome of the parasitic nematode Teladorsagia circumcincta isolate WARC Sus (inbred).</title>
        <authorList>
            <person name="Mitreva M."/>
        </authorList>
    </citation>
    <scope>NUCLEOTIDE SEQUENCE [LARGE SCALE GENOMIC DNA]</scope>
    <source>
        <strain evidence="2 3">S</strain>
    </source>
</reference>
<name>A0A2G9UD98_TELCI</name>
<gene>
    <name evidence="2" type="ORF">TELCIR_10085</name>
</gene>
<feature type="region of interest" description="Disordered" evidence="1">
    <location>
        <begin position="150"/>
        <end position="193"/>
    </location>
</feature>
<dbReference type="OrthoDB" id="5840954at2759"/>
<evidence type="ECO:0000313" key="3">
    <source>
        <dbReference type="Proteomes" id="UP000230423"/>
    </source>
</evidence>
<organism evidence="2 3">
    <name type="scientific">Teladorsagia circumcincta</name>
    <name type="common">Brown stomach worm</name>
    <name type="synonym">Ostertagia circumcincta</name>
    <dbReference type="NCBI Taxonomy" id="45464"/>
    <lineage>
        <taxon>Eukaryota</taxon>
        <taxon>Metazoa</taxon>
        <taxon>Ecdysozoa</taxon>
        <taxon>Nematoda</taxon>
        <taxon>Chromadorea</taxon>
        <taxon>Rhabditida</taxon>
        <taxon>Rhabditina</taxon>
        <taxon>Rhabditomorpha</taxon>
        <taxon>Strongyloidea</taxon>
        <taxon>Trichostrongylidae</taxon>
        <taxon>Teladorsagia</taxon>
    </lineage>
</organism>
<feature type="region of interest" description="Disordered" evidence="1">
    <location>
        <begin position="109"/>
        <end position="133"/>
    </location>
</feature>
<dbReference type="AlphaFoldDB" id="A0A2G9UD98"/>
<proteinExistence type="predicted"/>